<reference evidence="1" key="1">
    <citation type="journal article" date="2018" name="BMC Genomics">
        <title>Comparative genomic, transcriptomic, and proteomic reannotation of human herpesvirus 6.</title>
        <authorList>
            <person name="Greninger A.L."/>
            <person name="Knudsen G.M."/>
            <person name="Roychoudhury P."/>
            <person name="Hanson D.J."/>
            <person name="Sedlak R.H."/>
            <person name="Xie H."/>
            <person name="Guan J."/>
            <person name="Nguyen T."/>
            <person name="Peddu V."/>
            <person name="Boeckh M."/>
            <person name="Huang M.L."/>
            <person name="Cook L."/>
            <person name="Depledge D.P."/>
            <person name="Zerr D.M."/>
            <person name="Koelle D.M."/>
            <person name="Gantt S."/>
            <person name="Yoshikawa T."/>
            <person name="Caserta M."/>
            <person name="Hill J.A."/>
            <person name="Jerome K.R."/>
        </authorList>
    </citation>
    <scope>NUCLEOTIDE SEQUENCE</scope>
    <source>
        <strain evidence="1">HP73F12</strain>
    </source>
</reference>
<dbReference type="EMBL" id="KY315540">
    <property type="protein sequence ID" value="QFW95485.1"/>
    <property type="molecule type" value="Genomic_DNA"/>
</dbReference>
<organism evidence="1">
    <name type="scientific">Human betaherpesvirus 6</name>
    <dbReference type="NCBI Taxonomy" id="10368"/>
    <lineage>
        <taxon>Viruses</taxon>
        <taxon>Duplodnaviria</taxon>
        <taxon>Heunggongvirae</taxon>
        <taxon>Peploviricota</taxon>
        <taxon>Herviviricetes</taxon>
        <taxon>Herpesvirales</taxon>
        <taxon>Orthoherpesviridae</taxon>
        <taxon>Betaherpesvirinae</taxon>
        <taxon>Roseolovirus</taxon>
    </lineage>
</organism>
<proteinExistence type="predicted"/>
<protein>
    <submittedName>
        <fullName evidence="1">B8</fullName>
    </submittedName>
</protein>
<evidence type="ECO:0000313" key="1">
    <source>
        <dbReference type="EMBL" id="QFW95485.1"/>
    </source>
</evidence>
<sequence length="73" mass="8141">MRTLKSANGATAVPVFLHKDKDQWVPRLGSFLHRRMRTLKAANAATAISVFLEKLKVSGYRGWGLSCPGEREL</sequence>
<accession>A0A5P9ULP4</accession>
<name>A0A5P9ULP4_9BETA</name>